<accession>A0A1A5YET2</accession>
<dbReference type="RefSeq" id="WP_068685275.1">
    <property type="nucleotide sequence ID" value="NZ_LYPA01000066.1"/>
</dbReference>
<keyword evidence="8" id="KW-1185">Reference proteome</keyword>
<evidence type="ECO:0000313" key="7">
    <source>
        <dbReference type="EMBL" id="OBR64094.1"/>
    </source>
</evidence>
<dbReference type="Pfam" id="PF01810">
    <property type="entry name" value="LysE"/>
    <property type="match status" value="1"/>
</dbReference>
<evidence type="ECO:0000256" key="1">
    <source>
        <dbReference type="ARBA" id="ARBA00004651"/>
    </source>
</evidence>
<evidence type="ECO:0000256" key="5">
    <source>
        <dbReference type="ARBA" id="ARBA00023136"/>
    </source>
</evidence>
<evidence type="ECO:0000313" key="8">
    <source>
        <dbReference type="Proteomes" id="UP000092024"/>
    </source>
</evidence>
<dbReference type="PANTHER" id="PTHR30086">
    <property type="entry name" value="ARGININE EXPORTER PROTEIN ARGO"/>
    <property type="match status" value="1"/>
</dbReference>
<feature type="transmembrane region" description="Helical" evidence="6">
    <location>
        <begin position="181"/>
        <end position="202"/>
    </location>
</feature>
<keyword evidence="5 6" id="KW-0472">Membrane</keyword>
<keyword evidence="2" id="KW-1003">Cell membrane</keyword>
<feature type="transmembrane region" description="Helical" evidence="6">
    <location>
        <begin position="6"/>
        <end position="28"/>
    </location>
</feature>
<protein>
    <submittedName>
        <fullName evidence="7">Lysine transporter LysE</fullName>
    </submittedName>
</protein>
<dbReference type="OrthoDB" id="7874789at2"/>
<comment type="subcellular location">
    <subcellularLocation>
        <location evidence="1">Cell membrane</location>
        <topology evidence="1">Multi-pass membrane protein</topology>
    </subcellularLocation>
</comment>
<dbReference type="EMBL" id="LYPA01000066">
    <property type="protein sequence ID" value="OBR64094.1"/>
    <property type="molecule type" value="Genomic_DNA"/>
</dbReference>
<dbReference type="GO" id="GO:0015171">
    <property type="term" value="F:amino acid transmembrane transporter activity"/>
    <property type="evidence" value="ECO:0007669"/>
    <property type="project" value="TreeGrafter"/>
</dbReference>
<evidence type="ECO:0000256" key="3">
    <source>
        <dbReference type="ARBA" id="ARBA00022692"/>
    </source>
</evidence>
<dbReference type="GO" id="GO:0005886">
    <property type="term" value="C:plasma membrane"/>
    <property type="evidence" value="ECO:0007669"/>
    <property type="project" value="UniProtKB-SubCell"/>
</dbReference>
<feature type="transmembrane region" description="Helical" evidence="6">
    <location>
        <begin position="145"/>
        <end position="169"/>
    </location>
</feature>
<dbReference type="Proteomes" id="UP000092024">
    <property type="component" value="Unassembled WGS sequence"/>
</dbReference>
<evidence type="ECO:0000256" key="2">
    <source>
        <dbReference type="ARBA" id="ARBA00022475"/>
    </source>
</evidence>
<feature type="transmembrane region" description="Helical" evidence="6">
    <location>
        <begin position="112"/>
        <end position="133"/>
    </location>
</feature>
<keyword evidence="4 6" id="KW-1133">Transmembrane helix</keyword>
<feature type="transmembrane region" description="Helical" evidence="6">
    <location>
        <begin position="73"/>
        <end position="92"/>
    </location>
</feature>
<dbReference type="STRING" id="1844972.A7K91_15850"/>
<proteinExistence type="predicted"/>
<keyword evidence="3 6" id="KW-0812">Transmembrane</keyword>
<evidence type="ECO:0000256" key="4">
    <source>
        <dbReference type="ARBA" id="ARBA00022989"/>
    </source>
</evidence>
<feature type="transmembrane region" description="Helical" evidence="6">
    <location>
        <begin position="40"/>
        <end position="61"/>
    </location>
</feature>
<dbReference type="AlphaFoldDB" id="A0A1A5YET2"/>
<name>A0A1A5YET2_9BACL</name>
<sequence length="206" mass="21399">MNAILLAKGLIIGISIAAPVGPIGILCIRRTLAQGRLYGLVSGLGAASADALYGLIAGFGLNMVTAFLTGNRLWIQLIGGLFLCYMGIRTALSKAADAPPQSNGKHLLGAYASVFVLTLANPVTILAFMGIFAAMGLTQHHAGSALTLILGVFAGSAMWWMLLCMGVGLFRNKLNTKGLQIINIASGAIIGVFGIVTLSGVLDRWL</sequence>
<comment type="caution">
    <text evidence="7">The sequence shown here is derived from an EMBL/GenBank/DDBJ whole genome shotgun (WGS) entry which is preliminary data.</text>
</comment>
<reference evidence="7 8" key="1">
    <citation type="submission" date="2016-05" db="EMBL/GenBank/DDBJ databases">
        <title>Paenibacillus oryzae. sp. nov., isolated from the rice root.</title>
        <authorList>
            <person name="Zhang J."/>
            <person name="Zhang X."/>
        </authorList>
    </citation>
    <scope>NUCLEOTIDE SEQUENCE [LARGE SCALE GENOMIC DNA]</scope>
    <source>
        <strain evidence="7 8">1DrF-4</strain>
    </source>
</reference>
<organism evidence="7 8">
    <name type="scientific">Paenibacillus oryzae</name>
    <dbReference type="NCBI Taxonomy" id="1844972"/>
    <lineage>
        <taxon>Bacteria</taxon>
        <taxon>Bacillati</taxon>
        <taxon>Bacillota</taxon>
        <taxon>Bacilli</taxon>
        <taxon>Bacillales</taxon>
        <taxon>Paenibacillaceae</taxon>
        <taxon>Paenibacillus</taxon>
    </lineage>
</organism>
<gene>
    <name evidence="7" type="ORF">A7K91_15850</name>
</gene>
<dbReference type="PANTHER" id="PTHR30086:SF20">
    <property type="entry name" value="ARGININE EXPORTER PROTEIN ARGO-RELATED"/>
    <property type="match status" value="1"/>
</dbReference>
<evidence type="ECO:0000256" key="6">
    <source>
        <dbReference type="SAM" id="Phobius"/>
    </source>
</evidence>
<dbReference type="InterPro" id="IPR001123">
    <property type="entry name" value="LeuE-type"/>
</dbReference>